<protein>
    <recommendedName>
        <fullName evidence="4">Replicative helicase inhibitor G39P N-terminal domain-containing protein</fullName>
    </recommendedName>
</protein>
<evidence type="ECO:0000313" key="1">
    <source>
        <dbReference type="EMBL" id="MBA8805594.1"/>
    </source>
</evidence>
<dbReference type="EMBL" id="JACGXA010000004">
    <property type="protein sequence ID" value="MBA8806018.1"/>
    <property type="molecule type" value="Genomic_DNA"/>
</dbReference>
<proteinExistence type="predicted"/>
<evidence type="ECO:0000313" key="2">
    <source>
        <dbReference type="EMBL" id="MBA8806018.1"/>
    </source>
</evidence>
<dbReference type="Proteomes" id="UP000580910">
    <property type="component" value="Unassembled WGS sequence"/>
</dbReference>
<comment type="caution">
    <text evidence="2">The sequence shown here is derived from an EMBL/GenBank/DDBJ whole genome shotgun (WGS) entry which is preliminary data.</text>
</comment>
<evidence type="ECO:0000313" key="3">
    <source>
        <dbReference type="Proteomes" id="UP000580910"/>
    </source>
</evidence>
<dbReference type="AlphaFoldDB" id="A0A7W3J4D3"/>
<gene>
    <name evidence="1" type="ORF">FB382_003939</name>
    <name evidence="2" type="ORF">FB382_004369</name>
</gene>
<accession>A0A7W3J4D3</accession>
<reference evidence="2 3" key="1">
    <citation type="submission" date="2020-07" db="EMBL/GenBank/DDBJ databases">
        <title>Sequencing the genomes of 1000 actinobacteria strains.</title>
        <authorList>
            <person name="Klenk H.-P."/>
        </authorList>
    </citation>
    <scope>NUCLEOTIDE SEQUENCE [LARGE SCALE GENOMIC DNA]</scope>
    <source>
        <strain evidence="2 3">DSM 21349</strain>
    </source>
</reference>
<name>A0A7W3J4D3_9ACTN</name>
<evidence type="ECO:0008006" key="4">
    <source>
        <dbReference type="Google" id="ProtNLM"/>
    </source>
</evidence>
<keyword evidence="3" id="KW-1185">Reference proteome</keyword>
<dbReference type="RefSeq" id="WP_182541652.1">
    <property type="nucleotide sequence ID" value="NZ_JACGXA010000002.1"/>
</dbReference>
<organism evidence="2 3">
    <name type="scientific">Nocardioides ginsengisegetis</name>
    <dbReference type="NCBI Taxonomy" id="661491"/>
    <lineage>
        <taxon>Bacteria</taxon>
        <taxon>Bacillati</taxon>
        <taxon>Actinomycetota</taxon>
        <taxon>Actinomycetes</taxon>
        <taxon>Propionibacteriales</taxon>
        <taxon>Nocardioidaceae</taxon>
        <taxon>Nocardioides</taxon>
    </lineage>
</organism>
<sequence>MNPREAVDLARYMRAHFPQQPIDEFTADALAETLREYPATDCRKAVLNLAERGEHWCAPTAVKAEVKRIRNKRVADYGPIEPPAGLDPDDVRGYQRWLGAMHKEIADGTLTAPPEIEGMVRDVRELGHIGQDVPDA</sequence>
<dbReference type="EMBL" id="JACGXA010000002">
    <property type="protein sequence ID" value="MBA8805594.1"/>
    <property type="molecule type" value="Genomic_DNA"/>
</dbReference>